<dbReference type="EMBL" id="PDJH01000001">
    <property type="protein sequence ID" value="PFG37277.1"/>
    <property type="molecule type" value="Genomic_DNA"/>
</dbReference>
<evidence type="ECO:0000313" key="3">
    <source>
        <dbReference type="Proteomes" id="UP000221394"/>
    </source>
</evidence>
<feature type="domain" description="DUF559" evidence="1">
    <location>
        <begin position="132"/>
        <end position="194"/>
    </location>
</feature>
<dbReference type="SUPFAM" id="SSF52980">
    <property type="entry name" value="Restriction endonuclease-like"/>
    <property type="match status" value="1"/>
</dbReference>
<evidence type="ECO:0000259" key="1">
    <source>
        <dbReference type="Pfam" id="PF04480"/>
    </source>
</evidence>
<comment type="caution">
    <text evidence="2">The sequence shown here is derived from an EMBL/GenBank/DDBJ whole genome shotgun (WGS) entry which is preliminary data.</text>
</comment>
<reference evidence="2 3" key="1">
    <citation type="submission" date="2017-10" db="EMBL/GenBank/DDBJ databases">
        <title>Sequencing the genomes of 1000 actinobacteria strains.</title>
        <authorList>
            <person name="Klenk H.-P."/>
        </authorList>
    </citation>
    <scope>NUCLEOTIDE SEQUENCE [LARGE SCALE GENOMIC DNA]</scope>
    <source>
        <strain evidence="2 3">DSM 21574</strain>
    </source>
</reference>
<dbReference type="InterPro" id="IPR011335">
    <property type="entry name" value="Restrct_endonuc-II-like"/>
</dbReference>
<dbReference type="Pfam" id="PF04480">
    <property type="entry name" value="DUF559"/>
    <property type="match status" value="1"/>
</dbReference>
<dbReference type="RefSeq" id="WP_169924546.1">
    <property type="nucleotide sequence ID" value="NZ_PDJH01000001.1"/>
</dbReference>
<name>A0A2A9EE02_9MICO</name>
<gene>
    <name evidence="2" type="ORF">ATL41_2031</name>
</gene>
<sequence length="200" mass="22182">MAGGSAPRRVRLDRSEVAAVPSLGLASAFVAARERAFVDALAWLPLDDARDLLAWLASRDFLSRDELRSRLTAQPRARGNAQVRRLLDLTARGAHSHAEGCAHDLLDAAKITGWEADAPVRDVHGRLVGRADVLFAAQRVIIEIDGRRAHADRFQQDRTRDNRLAAAGYLVLRFTYDDIVQRPDETVRTIRAVLSERSTV</sequence>
<proteinExistence type="predicted"/>
<dbReference type="AlphaFoldDB" id="A0A2A9EE02"/>
<dbReference type="Gene3D" id="3.40.960.10">
    <property type="entry name" value="VSR Endonuclease"/>
    <property type="match status" value="1"/>
</dbReference>
<keyword evidence="3" id="KW-1185">Reference proteome</keyword>
<evidence type="ECO:0000313" key="2">
    <source>
        <dbReference type="EMBL" id="PFG37277.1"/>
    </source>
</evidence>
<dbReference type="InterPro" id="IPR007569">
    <property type="entry name" value="DUF559"/>
</dbReference>
<protein>
    <submittedName>
        <fullName evidence="2">Uncharacterized protein DUF559</fullName>
    </submittedName>
</protein>
<accession>A0A2A9EE02</accession>
<organism evidence="2 3">
    <name type="scientific">Flavimobilis soli</name>
    <dbReference type="NCBI Taxonomy" id="442709"/>
    <lineage>
        <taxon>Bacteria</taxon>
        <taxon>Bacillati</taxon>
        <taxon>Actinomycetota</taxon>
        <taxon>Actinomycetes</taxon>
        <taxon>Micrococcales</taxon>
        <taxon>Jonesiaceae</taxon>
        <taxon>Flavimobilis</taxon>
    </lineage>
</organism>
<dbReference type="Proteomes" id="UP000221394">
    <property type="component" value="Unassembled WGS sequence"/>
</dbReference>